<gene>
    <name evidence="2" type="ORF">FRY98_00275</name>
</gene>
<comment type="caution">
    <text evidence="2">The sequence shown here is derived from an EMBL/GenBank/DDBJ whole genome shotgun (WGS) entry which is preliminary data.</text>
</comment>
<evidence type="ECO:0000259" key="1">
    <source>
        <dbReference type="Pfam" id="PF13799"/>
    </source>
</evidence>
<keyword evidence="3" id="KW-1185">Reference proteome</keyword>
<accession>A0A5D0CW57</accession>
<dbReference type="InterPro" id="IPR025237">
    <property type="entry name" value="DUF4183"/>
</dbReference>
<evidence type="ECO:0000313" key="2">
    <source>
        <dbReference type="EMBL" id="TYA14161.1"/>
    </source>
</evidence>
<reference evidence="2 3" key="1">
    <citation type="submission" date="2019-08" db="EMBL/GenBank/DDBJ databases">
        <title>Genome sequencing of Paenibacillus faecis DSM 23593(T).</title>
        <authorList>
            <person name="Kook J.-K."/>
            <person name="Park S.-N."/>
            <person name="Lim Y.K."/>
        </authorList>
    </citation>
    <scope>NUCLEOTIDE SEQUENCE [LARGE SCALE GENOMIC DNA]</scope>
    <source>
        <strain evidence="2 3">DSM 23593</strain>
    </source>
</reference>
<dbReference type="OrthoDB" id="2623159at2"/>
<proteinExistence type="predicted"/>
<organism evidence="2 3">
    <name type="scientific">Paenibacillus faecis</name>
    <dbReference type="NCBI Taxonomy" id="862114"/>
    <lineage>
        <taxon>Bacteria</taxon>
        <taxon>Bacillati</taxon>
        <taxon>Bacillota</taxon>
        <taxon>Bacilli</taxon>
        <taxon>Bacillales</taxon>
        <taxon>Paenibacillaceae</taxon>
        <taxon>Paenibacillus</taxon>
    </lineage>
</organism>
<feature type="domain" description="DUF4183" evidence="1">
    <location>
        <begin position="46"/>
        <end position="111"/>
    </location>
</feature>
<dbReference type="RefSeq" id="WP_148449609.1">
    <property type="nucleotide sequence ID" value="NZ_BORZ01000016.1"/>
</dbReference>
<dbReference type="AlphaFoldDB" id="A0A5D0CW57"/>
<dbReference type="Proteomes" id="UP000325218">
    <property type="component" value="Unassembled WGS sequence"/>
</dbReference>
<name>A0A5D0CW57_9BACL</name>
<dbReference type="Pfam" id="PF13799">
    <property type="entry name" value="DUF4183"/>
    <property type="match status" value="1"/>
</dbReference>
<protein>
    <submittedName>
        <fullName evidence="2">DUF4183 domain-containing protein</fullName>
    </submittedName>
</protein>
<evidence type="ECO:0000313" key="3">
    <source>
        <dbReference type="Proteomes" id="UP000325218"/>
    </source>
</evidence>
<dbReference type="EMBL" id="VSDO01000001">
    <property type="protein sequence ID" value="TYA14161.1"/>
    <property type="molecule type" value="Genomic_DNA"/>
</dbReference>
<sequence>MPVIKPVFTAVATAPVATGGAVTTTVTPETSRFFATITAGMIGATETTIPAASFVDDADGAVTTLPALTASDYFNVYINGVLQQASLSTLTTASLVLATTDLTPGVPVQLEISSFAGVTSAITTQPTISAPSITIIT</sequence>